<evidence type="ECO:0000313" key="5">
    <source>
        <dbReference type="EMBL" id="TWI56513.1"/>
    </source>
</evidence>
<dbReference type="InterPro" id="IPR013094">
    <property type="entry name" value="AB_hydrolase_3"/>
</dbReference>
<feature type="active site" evidence="3">
    <location>
        <position position="157"/>
    </location>
</feature>
<evidence type="ECO:0000256" key="2">
    <source>
        <dbReference type="ARBA" id="ARBA00022801"/>
    </source>
</evidence>
<organism evidence="5 6">
    <name type="scientific">Pseudomonas duriflava</name>
    <dbReference type="NCBI Taxonomy" id="459528"/>
    <lineage>
        <taxon>Bacteria</taxon>
        <taxon>Pseudomonadati</taxon>
        <taxon>Pseudomonadota</taxon>
        <taxon>Gammaproteobacteria</taxon>
        <taxon>Pseudomonadales</taxon>
        <taxon>Pseudomonadaceae</taxon>
        <taxon>Pseudomonas</taxon>
    </lineage>
</organism>
<dbReference type="OrthoDB" id="9806180at2"/>
<accession>A0A562QIL1</accession>
<dbReference type="EMBL" id="VLKY01000003">
    <property type="protein sequence ID" value="TWI56513.1"/>
    <property type="molecule type" value="Genomic_DNA"/>
</dbReference>
<dbReference type="InterPro" id="IPR033140">
    <property type="entry name" value="Lipase_GDXG_put_SER_AS"/>
</dbReference>
<dbReference type="InterPro" id="IPR029058">
    <property type="entry name" value="AB_hydrolase_fold"/>
</dbReference>
<dbReference type="AlphaFoldDB" id="A0A562QIL1"/>
<dbReference type="Gene3D" id="3.40.50.1820">
    <property type="entry name" value="alpha/beta hydrolase"/>
    <property type="match status" value="1"/>
</dbReference>
<name>A0A562QIL1_9PSED</name>
<dbReference type="RefSeq" id="WP_145138872.1">
    <property type="nucleotide sequence ID" value="NZ_VLKY01000003.1"/>
</dbReference>
<evidence type="ECO:0000256" key="3">
    <source>
        <dbReference type="PROSITE-ProRule" id="PRU10038"/>
    </source>
</evidence>
<reference evidence="5 6" key="1">
    <citation type="journal article" date="2015" name="Stand. Genomic Sci.">
        <title>Genomic Encyclopedia of Bacterial and Archaeal Type Strains, Phase III: the genomes of soil and plant-associated and newly described type strains.</title>
        <authorList>
            <person name="Whitman W.B."/>
            <person name="Woyke T."/>
            <person name="Klenk H.P."/>
            <person name="Zhou Y."/>
            <person name="Lilburn T.G."/>
            <person name="Beck B.J."/>
            <person name="De Vos P."/>
            <person name="Vandamme P."/>
            <person name="Eisen J.A."/>
            <person name="Garrity G."/>
            <person name="Hugenholtz P."/>
            <person name="Kyrpides N.C."/>
        </authorList>
    </citation>
    <scope>NUCLEOTIDE SEQUENCE [LARGE SCALE GENOMIC DNA]</scope>
    <source>
        <strain evidence="5 6">CGMCC 1.6858</strain>
    </source>
</reference>
<dbReference type="PROSITE" id="PS01173">
    <property type="entry name" value="LIPASE_GDXG_HIS"/>
    <property type="match status" value="1"/>
</dbReference>
<feature type="domain" description="Alpha/beta hydrolase fold-3" evidence="4">
    <location>
        <begin position="79"/>
        <end position="283"/>
    </location>
</feature>
<comment type="similarity">
    <text evidence="1">Belongs to the 'GDXG' lipolytic enzyme family.</text>
</comment>
<dbReference type="SUPFAM" id="SSF53474">
    <property type="entry name" value="alpha/beta-Hydrolases"/>
    <property type="match status" value="1"/>
</dbReference>
<evidence type="ECO:0000313" key="6">
    <source>
        <dbReference type="Proteomes" id="UP000316905"/>
    </source>
</evidence>
<comment type="caution">
    <text evidence="5">The sequence shown here is derived from an EMBL/GenBank/DDBJ whole genome shotgun (WGS) entry which is preliminary data.</text>
</comment>
<keyword evidence="2" id="KW-0378">Hydrolase</keyword>
<dbReference type="PANTHER" id="PTHR48081">
    <property type="entry name" value="AB HYDROLASE SUPERFAMILY PROTEIN C4A8.06C"/>
    <property type="match status" value="1"/>
</dbReference>
<protein>
    <submittedName>
        <fullName evidence="5">Acetyl esterase</fullName>
    </submittedName>
</protein>
<dbReference type="Pfam" id="PF07859">
    <property type="entry name" value="Abhydrolase_3"/>
    <property type="match status" value="1"/>
</dbReference>
<dbReference type="InterPro" id="IPR002168">
    <property type="entry name" value="Lipase_GDXG_HIS_AS"/>
</dbReference>
<dbReference type="PANTHER" id="PTHR48081:SF8">
    <property type="entry name" value="ALPHA_BETA HYDROLASE FOLD-3 DOMAIN-CONTAINING PROTEIN-RELATED"/>
    <property type="match status" value="1"/>
</dbReference>
<dbReference type="Proteomes" id="UP000316905">
    <property type="component" value="Unassembled WGS sequence"/>
</dbReference>
<evidence type="ECO:0000256" key="1">
    <source>
        <dbReference type="ARBA" id="ARBA00010515"/>
    </source>
</evidence>
<dbReference type="GO" id="GO:0016787">
    <property type="term" value="F:hydrolase activity"/>
    <property type="evidence" value="ECO:0007669"/>
    <property type="project" value="UniProtKB-KW"/>
</dbReference>
<keyword evidence="6" id="KW-1185">Reference proteome</keyword>
<evidence type="ECO:0000259" key="4">
    <source>
        <dbReference type="Pfam" id="PF07859"/>
    </source>
</evidence>
<dbReference type="PROSITE" id="PS01174">
    <property type="entry name" value="LIPASE_GDXG_SER"/>
    <property type="match status" value="1"/>
</dbReference>
<sequence length="308" mass="33440">MTERYPLSPDMQTFIEESQRFPAEGPGLAAQRDAYNRLCRAYTPPRPADLEVIDTQLGGVPVRLYRPQSETPDPGWPGILYLHGGGWIVGNLDSHEFLTADLALRLNATVIAVDYRLAPEHPFPAPLDDCLTAWHGLQAQAQDYRLNLQRLAVAGDSAGGTLAAALCLALRDHGEPMPCAQALIYPLLTAASLLSETRYADAPLLSAKEVHECLAAYLPHAADHNNPLAMPLAAKNLSDLPPAFIAVSEFDPLHDHGVQYRSRLEEAGILVRFHEGTGLVHGSLRAHAPEAQGLYTALVTALSSYLHV</sequence>
<proteinExistence type="inferred from homology"/>
<gene>
    <name evidence="5" type="ORF">IQ22_00963</name>
</gene>
<dbReference type="InterPro" id="IPR050300">
    <property type="entry name" value="GDXG_lipolytic_enzyme"/>
</dbReference>